<dbReference type="PANTHER" id="PTHR33710:SF62">
    <property type="entry name" value="DUF4283 DOMAIN PROTEIN"/>
    <property type="match status" value="1"/>
</dbReference>
<organism evidence="1 2">
    <name type="scientific">Microthlaspi erraticum</name>
    <dbReference type="NCBI Taxonomy" id="1685480"/>
    <lineage>
        <taxon>Eukaryota</taxon>
        <taxon>Viridiplantae</taxon>
        <taxon>Streptophyta</taxon>
        <taxon>Embryophyta</taxon>
        <taxon>Tracheophyta</taxon>
        <taxon>Spermatophyta</taxon>
        <taxon>Magnoliopsida</taxon>
        <taxon>eudicotyledons</taxon>
        <taxon>Gunneridae</taxon>
        <taxon>Pentapetalae</taxon>
        <taxon>rosids</taxon>
        <taxon>malvids</taxon>
        <taxon>Brassicales</taxon>
        <taxon>Brassicaceae</taxon>
        <taxon>Coluteocarpeae</taxon>
        <taxon>Microthlaspi</taxon>
    </lineage>
</organism>
<dbReference type="EMBL" id="CACVBM020000710">
    <property type="protein sequence ID" value="CAA7022567.1"/>
    <property type="molecule type" value="Genomic_DNA"/>
</dbReference>
<sequence>MIDIEASIEGKKVFMSFVYGDPVFEHRGKVWDRLSQLSITRQGSWFMCGNFNEMVSNNEKRGGRKQAESSFLPFRNMLDDCGMIDFPYKGNFQSWVGYRSSGKVQCRLDRAVGNEEWHHCFPTHVWSILICGDPITALF</sequence>
<evidence type="ECO:0000313" key="1">
    <source>
        <dbReference type="EMBL" id="CAA7022567.1"/>
    </source>
</evidence>
<name>A0A6D2I4F2_9BRAS</name>
<evidence type="ECO:0008006" key="3">
    <source>
        <dbReference type="Google" id="ProtNLM"/>
    </source>
</evidence>
<evidence type="ECO:0000313" key="2">
    <source>
        <dbReference type="Proteomes" id="UP000467841"/>
    </source>
</evidence>
<dbReference type="SUPFAM" id="SSF56219">
    <property type="entry name" value="DNase I-like"/>
    <property type="match status" value="1"/>
</dbReference>
<dbReference type="Gene3D" id="3.60.10.10">
    <property type="entry name" value="Endonuclease/exonuclease/phosphatase"/>
    <property type="match status" value="1"/>
</dbReference>
<reference evidence="1" key="1">
    <citation type="submission" date="2020-01" db="EMBL/GenBank/DDBJ databases">
        <authorList>
            <person name="Mishra B."/>
        </authorList>
    </citation>
    <scope>NUCLEOTIDE SEQUENCE [LARGE SCALE GENOMIC DNA]</scope>
</reference>
<proteinExistence type="predicted"/>
<comment type="caution">
    <text evidence="1">The sequence shown here is derived from an EMBL/GenBank/DDBJ whole genome shotgun (WGS) entry which is preliminary data.</text>
</comment>
<dbReference type="AlphaFoldDB" id="A0A6D2I4F2"/>
<accession>A0A6D2I4F2</accession>
<gene>
    <name evidence="1" type="ORF">MERR_LOCUS9802</name>
</gene>
<dbReference type="Proteomes" id="UP000467841">
    <property type="component" value="Unassembled WGS sequence"/>
</dbReference>
<keyword evidence="2" id="KW-1185">Reference proteome</keyword>
<protein>
    <recommendedName>
        <fullName evidence="3">Endonuclease/exonuclease/phosphatase domain-containing protein</fullName>
    </recommendedName>
</protein>
<dbReference type="OrthoDB" id="1110142at2759"/>
<dbReference type="InterPro" id="IPR036691">
    <property type="entry name" value="Endo/exonu/phosph_ase_sf"/>
</dbReference>
<dbReference type="PANTHER" id="PTHR33710">
    <property type="entry name" value="BNAC02G09200D PROTEIN"/>
    <property type="match status" value="1"/>
</dbReference>